<protein>
    <submittedName>
        <fullName evidence="1">Uncharacterized protein</fullName>
    </submittedName>
</protein>
<feature type="non-terminal residue" evidence="1">
    <location>
        <position position="1"/>
    </location>
</feature>
<organism evidence="1 2">
    <name type="scientific">Trifolium medium</name>
    <dbReference type="NCBI Taxonomy" id="97028"/>
    <lineage>
        <taxon>Eukaryota</taxon>
        <taxon>Viridiplantae</taxon>
        <taxon>Streptophyta</taxon>
        <taxon>Embryophyta</taxon>
        <taxon>Tracheophyta</taxon>
        <taxon>Spermatophyta</taxon>
        <taxon>Magnoliopsida</taxon>
        <taxon>eudicotyledons</taxon>
        <taxon>Gunneridae</taxon>
        <taxon>Pentapetalae</taxon>
        <taxon>rosids</taxon>
        <taxon>fabids</taxon>
        <taxon>Fabales</taxon>
        <taxon>Fabaceae</taxon>
        <taxon>Papilionoideae</taxon>
        <taxon>50 kb inversion clade</taxon>
        <taxon>NPAAA clade</taxon>
        <taxon>Hologalegina</taxon>
        <taxon>IRL clade</taxon>
        <taxon>Trifolieae</taxon>
        <taxon>Trifolium</taxon>
    </lineage>
</organism>
<evidence type="ECO:0000313" key="1">
    <source>
        <dbReference type="EMBL" id="MCI54976.1"/>
    </source>
</evidence>
<dbReference type="EMBL" id="LXQA010488556">
    <property type="protein sequence ID" value="MCI54976.1"/>
    <property type="molecule type" value="Genomic_DNA"/>
</dbReference>
<reference evidence="1 2" key="1">
    <citation type="journal article" date="2018" name="Front. Plant Sci.">
        <title>Red Clover (Trifolium pratense) and Zigzag Clover (T. medium) - A Picture of Genomic Similarities and Differences.</title>
        <authorList>
            <person name="Dluhosova J."/>
            <person name="Istvanek J."/>
            <person name="Nedelnik J."/>
            <person name="Repkova J."/>
        </authorList>
    </citation>
    <scope>NUCLEOTIDE SEQUENCE [LARGE SCALE GENOMIC DNA]</scope>
    <source>
        <strain evidence="2">cv. 10/8</strain>
        <tissue evidence="1">Leaf</tissue>
    </source>
</reference>
<evidence type="ECO:0000313" key="2">
    <source>
        <dbReference type="Proteomes" id="UP000265520"/>
    </source>
</evidence>
<sequence>FRDELVDIQSGTYQLLCEDGSVSEAGRGITVDEHVASEGIREGESRVICGVRVLEAGE</sequence>
<accession>A0A392T484</accession>
<dbReference type="Proteomes" id="UP000265520">
    <property type="component" value="Unassembled WGS sequence"/>
</dbReference>
<dbReference type="AlphaFoldDB" id="A0A392T484"/>
<keyword evidence="2" id="KW-1185">Reference proteome</keyword>
<name>A0A392T484_9FABA</name>
<proteinExistence type="predicted"/>
<comment type="caution">
    <text evidence="1">The sequence shown here is derived from an EMBL/GenBank/DDBJ whole genome shotgun (WGS) entry which is preliminary data.</text>
</comment>